<dbReference type="OrthoDB" id="9814648at2"/>
<accession>A0A4R5ZXG7</accession>
<dbReference type="Gene3D" id="3.40.630.30">
    <property type="match status" value="1"/>
</dbReference>
<sequence>MSIYRFRRPNIEDLDLLNGWLQKPHMSEWWDVESVYTADKLDQPHVVIRVVEARGFPFALMQDYDVHAQEGHHFAHLPPGSRGLDQFIGEPAMLGLSHGPAFIAQRMAELFADGAPVLAVDPHPDNTRAIAAYRKVGFGVTGDPLMTEWGMILPMEAAR</sequence>
<dbReference type="RefSeq" id="WP_133398216.1">
    <property type="nucleotide sequence ID" value="NZ_SNAA01000040.1"/>
</dbReference>
<feature type="domain" description="Acyltransferase MbtK/IucB-like conserved" evidence="2">
    <location>
        <begin position="7"/>
        <end position="47"/>
    </location>
</feature>
<dbReference type="InterPro" id="IPR016181">
    <property type="entry name" value="Acyl_CoA_acyltransferase"/>
</dbReference>
<dbReference type="Proteomes" id="UP000295701">
    <property type="component" value="Unassembled WGS sequence"/>
</dbReference>
<protein>
    <submittedName>
        <fullName evidence="3">GNAT family N-acetyltransferase</fullName>
    </submittedName>
</protein>
<dbReference type="PANTHER" id="PTHR31438">
    <property type="entry name" value="LYSINE N-ACYLTRANSFERASE C17G9.06C-RELATED"/>
    <property type="match status" value="1"/>
</dbReference>
<dbReference type="Pfam" id="PF13523">
    <property type="entry name" value="Acetyltransf_8"/>
    <property type="match status" value="1"/>
</dbReference>
<dbReference type="PANTHER" id="PTHR31438:SF1">
    <property type="entry name" value="LYSINE N-ACYLTRANSFERASE C17G9.06C-RELATED"/>
    <property type="match status" value="1"/>
</dbReference>
<evidence type="ECO:0000313" key="3">
    <source>
        <dbReference type="EMBL" id="TDL74118.1"/>
    </source>
</evidence>
<gene>
    <name evidence="3" type="ORF">E2L08_16700</name>
</gene>
<evidence type="ECO:0000256" key="1">
    <source>
        <dbReference type="ARBA" id="ARBA00004924"/>
    </source>
</evidence>
<dbReference type="AlphaFoldDB" id="A0A4R5ZXG7"/>
<keyword evidence="3" id="KW-0808">Transferase</keyword>
<evidence type="ECO:0000313" key="4">
    <source>
        <dbReference type="Proteomes" id="UP000295701"/>
    </source>
</evidence>
<evidence type="ECO:0000259" key="2">
    <source>
        <dbReference type="SMART" id="SM01006"/>
    </source>
</evidence>
<dbReference type="SMART" id="SM01006">
    <property type="entry name" value="AlcB"/>
    <property type="match status" value="1"/>
</dbReference>
<name>A0A4R5ZXG7_9RHOB</name>
<dbReference type="GO" id="GO:0016410">
    <property type="term" value="F:N-acyltransferase activity"/>
    <property type="evidence" value="ECO:0007669"/>
    <property type="project" value="TreeGrafter"/>
</dbReference>
<dbReference type="InterPro" id="IPR019432">
    <property type="entry name" value="Acyltransferase_MbtK/IucB-like"/>
</dbReference>
<dbReference type="SUPFAM" id="SSF55729">
    <property type="entry name" value="Acyl-CoA N-acyltransferases (Nat)"/>
    <property type="match status" value="1"/>
</dbReference>
<organism evidence="3 4">
    <name type="scientific">Palleronia sediminis</name>
    <dbReference type="NCBI Taxonomy" id="2547833"/>
    <lineage>
        <taxon>Bacteria</taxon>
        <taxon>Pseudomonadati</taxon>
        <taxon>Pseudomonadota</taxon>
        <taxon>Alphaproteobacteria</taxon>
        <taxon>Rhodobacterales</taxon>
        <taxon>Roseobacteraceae</taxon>
        <taxon>Palleronia</taxon>
    </lineage>
</organism>
<reference evidence="3 4" key="1">
    <citation type="submission" date="2019-03" db="EMBL/GenBank/DDBJ databases">
        <title>Primorskyibacter sp. SS33 isolated from sediments.</title>
        <authorList>
            <person name="Xunke S."/>
        </authorList>
    </citation>
    <scope>NUCLEOTIDE SEQUENCE [LARGE SCALE GENOMIC DNA]</scope>
    <source>
        <strain evidence="3 4">SS33</strain>
    </source>
</reference>
<keyword evidence="4" id="KW-1185">Reference proteome</keyword>
<dbReference type="EMBL" id="SNAA01000040">
    <property type="protein sequence ID" value="TDL74118.1"/>
    <property type="molecule type" value="Genomic_DNA"/>
</dbReference>
<dbReference type="GO" id="GO:0019290">
    <property type="term" value="P:siderophore biosynthetic process"/>
    <property type="evidence" value="ECO:0007669"/>
    <property type="project" value="InterPro"/>
</dbReference>
<comment type="pathway">
    <text evidence="1">Siderophore biosynthesis.</text>
</comment>
<comment type="caution">
    <text evidence="3">The sequence shown here is derived from an EMBL/GenBank/DDBJ whole genome shotgun (WGS) entry which is preliminary data.</text>
</comment>
<proteinExistence type="predicted"/>